<dbReference type="Gene3D" id="3.40.605.10">
    <property type="entry name" value="Aldehyde Dehydrogenase, Chain A, domain 1"/>
    <property type="match status" value="1"/>
</dbReference>
<comment type="caution">
    <text evidence="3">The sequence shown here is derived from an EMBL/GenBank/DDBJ whole genome shotgun (WGS) entry which is preliminary data.</text>
</comment>
<evidence type="ECO:0000313" key="3">
    <source>
        <dbReference type="EMBL" id="HCO26168.1"/>
    </source>
</evidence>
<name>A0A3D3RDI9_9PLAN</name>
<sequence>RLVLSGDISDDPLDCFYPPTIFDQVSPDMAVAKEEVFGPVLSVMTFKTEEEAIRIANDSDFGLMANIWSTDGTRALRVARELQAGRISINGGGYLRPNVPIYGYKKSGFGAELGFIEAAHEFCNSKSVIYSLATEKSPWPE</sequence>
<feature type="domain" description="Aldehyde dehydrogenase" evidence="2">
    <location>
        <begin position="9"/>
        <end position="128"/>
    </location>
</feature>
<protein>
    <submittedName>
        <fullName evidence="3">Aldehyde dehydrogenase</fullName>
    </submittedName>
</protein>
<dbReference type="PANTHER" id="PTHR11699">
    <property type="entry name" value="ALDEHYDE DEHYDROGENASE-RELATED"/>
    <property type="match status" value="1"/>
</dbReference>
<dbReference type="GO" id="GO:0016620">
    <property type="term" value="F:oxidoreductase activity, acting on the aldehyde or oxo group of donors, NAD or NADP as acceptor"/>
    <property type="evidence" value="ECO:0007669"/>
    <property type="project" value="InterPro"/>
</dbReference>
<dbReference type="InterPro" id="IPR016163">
    <property type="entry name" value="Ald_DH_C"/>
</dbReference>
<keyword evidence="1" id="KW-0560">Oxidoreductase</keyword>
<evidence type="ECO:0000259" key="2">
    <source>
        <dbReference type="Pfam" id="PF00171"/>
    </source>
</evidence>
<dbReference type="Pfam" id="PF00171">
    <property type="entry name" value="Aldedh"/>
    <property type="match status" value="1"/>
</dbReference>
<feature type="non-terminal residue" evidence="3">
    <location>
        <position position="1"/>
    </location>
</feature>
<evidence type="ECO:0000256" key="1">
    <source>
        <dbReference type="ARBA" id="ARBA00023002"/>
    </source>
</evidence>
<dbReference type="SUPFAM" id="SSF53720">
    <property type="entry name" value="ALDH-like"/>
    <property type="match status" value="1"/>
</dbReference>
<dbReference type="InterPro" id="IPR016161">
    <property type="entry name" value="Ald_DH/histidinol_DH"/>
</dbReference>
<dbReference type="Proteomes" id="UP000263642">
    <property type="component" value="Unassembled WGS sequence"/>
</dbReference>
<organism evidence="3 4">
    <name type="scientific">Gimesia maris</name>
    <dbReference type="NCBI Taxonomy" id="122"/>
    <lineage>
        <taxon>Bacteria</taxon>
        <taxon>Pseudomonadati</taxon>
        <taxon>Planctomycetota</taxon>
        <taxon>Planctomycetia</taxon>
        <taxon>Planctomycetales</taxon>
        <taxon>Planctomycetaceae</taxon>
        <taxon>Gimesia</taxon>
    </lineage>
</organism>
<accession>A0A3D3RDI9</accession>
<dbReference type="EMBL" id="DQAY01000151">
    <property type="protein sequence ID" value="HCO26168.1"/>
    <property type="molecule type" value="Genomic_DNA"/>
</dbReference>
<dbReference type="InterPro" id="IPR015590">
    <property type="entry name" value="Aldehyde_DH_dom"/>
</dbReference>
<dbReference type="AlphaFoldDB" id="A0A3D3RDI9"/>
<evidence type="ECO:0000313" key="4">
    <source>
        <dbReference type="Proteomes" id="UP000263642"/>
    </source>
</evidence>
<gene>
    <name evidence="3" type="ORF">DIT97_25270</name>
</gene>
<dbReference type="Gene3D" id="3.40.309.10">
    <property type="entry name" value="Aldehyde Dehydrogenase, Chain A, domain 2"/>
    <property type="match status" value="1"/>
</dbReference>
<proteinExistence type="predicted"/>
<dbReference type="InterPro" id="IPR016162">
    <property type="entry name" value="Ald_DH_N"/>
</dbReference>
<reference evidence="3 4" key="1">
    <citation type="journal article" date="2018" name="Nat. Biotechnol.">
        <title>A standardized bacterial taxonomy based on genome phylogeny substantially revises the tree of life.</title>
        <authorList>
            <person name="Parks D.H."/>
            <person name="Chuvochina M."/>
            <person name="Waite D.W."/>
            <person name="Rinke C."/>
            <person name="Skarshewski A."/>
            <person name="Chaumeil P.A."/>
            <person name="Hugenholtz P."/>
        </authorList>
    </citation>
    <scope>NUCLEOTIDE SEQUENCE [LARGE SCALE GENOMIC DNA]</scope>
    <source>
        <strain evidence="3">UBA9375</strain>
    </source>
</reference>